<dbReference type="CDD" id="cd00731">
    <property type="entry name" value="CheA_reg"/>
    <property type="match status" value="1"/>
</dbReference>
<comment type="subcellular location">
    <subcellularLocation>
        <location evidence="2">Cytoplasm</location>
    </subcellularLocation>
</comment>
<dbReference type="InterPro" id="IPR037052">
    <property type="entry name" value="CheA-like_P2_sf"/>
</dbReference>
<comment type="caution">
    <text evidence="16">The sequence shown here is derived from an EMBL/GenBank/DDBJ whole genome shotgun (WGS) entry which is preliminary data.</text>
</comment>
<evidence type="ECO:0000256" key="7">
    <source>
        <dbReference type="ARBA" id="ARBA00022553"/>
    </source>
</evidence>
<dbReference type="InterPro" id="IPR037006">
    <property type="entry name" value="CheA-like_homodim_sf"/>
</dbReference>
<evidence type="ECO:0000259" key="15">
    <source>
        <dbReference type="PROSITE" id="PS50851"/>
    </source>
</evidence>
<dbReference type="InterPro" id="IPR003594">
    <property type="entry name" value="HATPase_dom"/>
</dbReference>
<dbReference type="Pfam" id="PF01584">
    <property type="entry name" value="CheW"/>
    <property type="match status" value="1"/>
</dbReference>
<keyword evidence="7" id="KW-0597">Phosphoprotein</keyword>
<gene>
    <name evidence="16" type="ORF">DCW38_02525</name>
</gene>
<dbReference type="SUPFAM" id="SSF55052">
    <property type="entry name" value="CheY-binding domain of CheA"/>
    <property type="match status" value="1"/>
</dbReference>
<evidence type="ECO:0000256" key="6">
    <source>
        <dbReference type="ARBA" id="ARBA00022500"/>
    </source>
</evidence>
<keyword evidence="6" id="KW-0145">Chemotaxis</keyword>
<dbReference type="GO" id="GO:0006935">
    <property type="term" value="P:chemotaxis"/>
    <property type="evidence" value="ECO:0007669"/>
    <property type="project" value="UniProtKB-KW"/>
</dbReference>
<dbReference type="Gene3D" id="1.10.287.560">
    <property type="entry name" value="Histidine kinase CheA-like, homodimeric domain"/>
    <property type="match status" value="1"/>
</dbReference>
<dbReference type="InterPro" id="IPR005467">
    <property type="entry name" value="His_kinase_dom"/>
</dbReference>
<evidence type="ECO:0000256" key="9">
    <source>
        <dbReference type="ARBA" id="ARBA00022741"/>
    </source>
</evidence>
<dbReference type="PRINTS" id="PR00344">
    <property type="entry name" value="BCTRLSENSOR"/>
</dbReference>
<dbReference type="Proteomes" id="UP000264062">
    <property type="component" value="Unassembled WGS sequence"/>
</dbReference>
<keyword evidence="10" id="KW-0418">Kinase</keyword>
<evidence type="ECO:0000256" key="1">
    <source>
        <dbReference type="ARBA" id="ARBA00000085"/>
    </source>
</evidence>
<dbReference type="InterPro" id="IPR002545">
    <property type="entry name" value="CheW-lke_dom"/>
</dbReference>
<dbReference type="FunFam" id="3.30.565.10:FF:000016">
    <property type="entry name" value="Chemotaxis protein CheA, putative"/>
    <property type="match status" value="1"/>
</dbReference>
<dbReference type="GO" id="GO:0000155">
    <property type="term" value="F:phosphorelay sensor kinase activity"/>
    <property type="evidence" value="ECO:0007669"/>
    <property type="project" value="InterPro"/>
</dbReference>
<dbReference type="InterPro" id="IPR036890">
    <property type="entry name" value="HATPase_C_sf"/>
</dbReference>
<evidence type="ECO:0000256" key="2">
    <source>
        <dbReference type="ARBA" id="ARBA00004496"/>
    </source>
</evidence>
<evidence type="ECO:0000256" key="5">
    <source>
        <dbReference type="ARBA" id="ARBA00022490"/>
    </source>
</evidence>
<dbReference type="Gene3D" id="3.30.70.1110">
    <property type="entry name" value="Histidine kinase CheA-like, P2 response regulator-binding domain"/>
    <property type="match status" value="1"/>
</dbReference>
<keyword evidence="9" id="KW-0547">Nucleotide-binding</keyword>
<evidence type="ECO:0000259" key="14">
    <source>
        <dbReference type="PROSITE" id="PS50109"/>
    </source>
</evidence>
<dbReference type="SUPFAM" id="SSF55874">
    <property type="entry name" value="ATPase domain of HSP90 chaperone/DNA topoisomerase II/histidine kinase"/>
    <property type="match status" value="1"/>
</dbReference>
<evidence type="ECO:0000313" key="16">
    <source>
        <dbReference type="EMBL" id="HAV92038.1"/>
    </source>
</evidence>
<keyword evidence="5" id="KW-0963">Cytoplasm</keyword>
<comment type="function">
    <text evidence="13">Involved in the transmission of sensory signals from the chemoreceptors to the flagellar motors. CheA is autophosphorylated; it can transfer its phosphate group to either CheB or CheY.</text>
</comment>
<feature type="non-terminal residue" evidence="16">
    <location>
        <position position="1"/>
    </location>
</feature>
<dbReference type="SMART" id="SM00260">
    <property type="entry name" value="CheW"/>
    <property type="match status" value="1"/>
</dbReference>
<dbReference type="PROSITE" id="PS50109">
    <property type="entry name" value="HIS_KIN"/>
    <property type="match status" value="1"/>
</dbReference>
<dbReference type="Pfam" id="PF07194">
    <property type="entry name" value="P2"/>
    <property type="match status" value="1"/>
</dbReference>
<protein>
    <recommendedName>
        <fullName evidence="4">Chemotaxis protein CheA</fullName>
        <ecNumber evidence="3">2.7.13.3</ecNumber>
    </recommendedName>
</protein>
<dbReference type="InterPro" id="IPR051315">
    <property type="entry name" value="Bact_Chemotaxis_CheA"/>
</dbReference>
<dbReference type="GO" id="GO:0005524">
    <property type="term" value="F:ATP binding"/>
    <property type="evidence" value="ECO:0007669"/>
    <property type="project" value="UniProtKB-KW"/>
</dbReference>
<dbReference type="PANTHER" id="PTHR43395:SF10">
    <property type="entry name" value="CHEMOTAXIS PROTEIN CHEA"/>
    <property type="match status" value="1"/>
</dbReference>
<evidence type="ECO:0000256" key="10">
    <source>
        <dbReference type="ARBA" id="ARBA00022777"/>
    </source>
</evidence>
<feature type="domain" description="Histidine kinase" evidence="14">
    <location>
        <begin position="183"/>
        <end position="416"/>
    </location>
</feature>
<dbReference type="CDD" id="cd16916">
    <property type="entry name" value="HATPase_CheA-like"/>
    <property type="match status" value="1"/>
</dbReference>
<evidence type="ECO:0000256" key="11">
    <source>
        <dbReference type="ARBA" id="ARBA00022840"/>
    </source>
</evidence>
<evidence type="ECO:0000313" key="17">
    <source>
        <dbReference type="Proteomes" id="UP000264062"/>
    </source>
</evidence>
<evidence type="ECO:0000256" key="12">
    <source>
        <dbReference type="ARBA" id="ARBA00023012"/>
    </source>
</evidence>
<name>A0A350H922_UNCW3</name>
<reference evidence="16 17" key="1">
    <citation type="journal article" date="2018" name="Nat. Biotechnol.">
        <title>A standardized bacterial taxonomy based on genome phylogeny substantially revises the tree of life.</title>
        <authorList>
            <person name="Parks D.H."/>
            <person name="Chuvochina M."/>
            <person name="Waite D.W."/>
            <person name="Rinke C."/>
            <person name="Skarshewski A."/>
            <person name="Chaumeil P.A."/>
            <person name="Hugenholtz P."/>
        </authorList>
    </citation>
    <scope>NUCLEOTIDE SEQUENCE [LARGE SCALE GENOMIC DNA]</scope>
    <source>
        <strain evidence="16">UBA9956</strain>
    </source>
</reference>
<evidence type="ECO:0000256" key="8">
    <source>
        <dbReference type="ARBA" id="ARBA00022679"/>
    </source>
</evidence>
<dbReference type="EC" id="2.7.13.3" evidence="3"/>
<keyword evidence="11" id="KW-0067">ATP-binding</keyword>
<evidence type="ECO:0000256" key="4">
    <source>
        <dbReference type="ARBA" id="ARBA00021495"/>
    </source>
</evidence>
<dbReference type="Gene3D" id="2.30.30.40">
    <property type="entry name" value="SH3 Domains"/>
    <property type="match status" value="1"/>
</dbReference>
<sequence>RNKKLSLSNELIDLLLKGNDYLDAMVHKKNIDKNVFGSFRNVLESIKVGTSTFEKSEKKEESLPEKRQTGDYSSALEIIFTDDVMLKSARAFLVVKTAQDKGIFVKTEPDMDAVMREEFDKSFLLYLNTDENIDVLIQDIKKIPEIKDAVLKKTEKDEDGHDEIVNQRKDIKVSLERLDNLQNYASELVIARGRLQQIAYSTQNEELINALNSTSKIITNIQDEVMKIRMVPVWQIFDRYPRYIRDLSNKLNKKIELVVKGRDIELDRALLNALADPLLHLLRNSVDHGVESPEERVRKGKKEQGTIVLEAKRLKNAILIIVTDDGMGLDTEKILKKAIERGLVNEDHAKNLTQADIFHFITHSGFSTKDEVSDVSGRGVGVDAVRSVLKQIGGSFEIASEKDKGTTFTLKVPLTLAIIKTLQVNVGKEIYIIPLTHIIETIDIKEEEIQKIMGREVFILRDQLIPIIRVSDIYKVEINEKKTEYSIVLVDVDDNHYGILVDEFVEQSEVVVKSLRGMLSGIQGLAGVTILNNGMPSFIVDVPGLLQMAKVG</sequence>
<evidence type="ECO:0000256" key="3">
    <source>
        <dbReference type="ARBA" id="ARBA00012438"/>
    </source>
</evidence>
<feature type="domain" description="CheW-like" evidence="15">
    <location>
        <begin position="418"/>
        <end position="551"/>
    </location>
</feature>
<keyword evidence="8" id="KW-0808">Transferase</keyword>
<dbReference type="Pfam" id="PF02518">
    <property type="entry name" value="HATPase_c"/>
    <property type="match status" value="1"/>
</dbReference>
<dbReference type="AlphaFoldDB" id="A0A350H922"/>
<dbReference type="EMBL" id="DMZY01000078">
    <property type="protein sequence ID" value="HAV92038.1"/>
    <property type="molecule type" value="Genomic_DNA"/>
</dbReference>
<accession>A0A350H922</accession>
<dbReference type="SUPFAM" id="SSF47384">
    <property type="entry name" value="Homodimeric domain of signal transducing histidine kinase"/>
    <property type="match status" value="1"/>
</dbReference>
<dbReference type="GO" id="GO:0005737">
    <property type="term" value="C:cytoplasm"/>
    <property type="evidence" value="ECO:0007669"/>
    <property type="project" value="UniProtKB-SubCell"/>
</dbReference>
<dbReference type="InterPro" id="IPR036097">
    <property type="entry name" value="HisK_dim/P_sf"/>
</dbReference>
<dbReference type="PROSITE" id="PS50851">
    <property type="entry name" value="CHEW"/>
    <property type="match status" value="1"/>
</dbReference>
<dbReference type="Pfam" id="PF02895">
    <property type="entry name" value="H-kinase_dim"/>
    <property type="match status" value="1"/>
</dbReference>
<dbReference type="SMART" id="SM00387">
    <property type="entry name" value="HATPase_c"/>
    <property type="match status" value="1"/>
</dbReference>
<dbReference type="SMART" id="SM01231">
    <property type="entry name" value="H-kinase_dim"/>
    <property type="match status" value="1"/>
</dbReference>
<dbReference type="InterPro" id="IPR035891">
    <property type="entry name" value="CheY-binding_CheA"/>
</dbReference>
<organism evidence="16 17">
    <name type="scientific">candidate division WOR-3 bacterium</name>
    <dbReference type="NCBI Taxonomy" id="2052148"/>
    <lineage>
        <taxon>Bacteria</taxon>
        <taxon>Bacteria division WOR-3</taxon>
    </lineage>
</organism>
<dbReference type="InterPro" id="IPR004105">
    <property type="entry name" value="CheA-like_dim"/>
</dbReference>
<proteinExistence type="predicted"/>
<evidence type="ECO:0000256" key="13">
    <source>
        <dbReference type="ARBA" id="ARBA00035100"/>
    </source>
</evidence>
<dbReference type="InterPro" id="IPR036061">
    <property type="entry name" value="CheW-like_dom_sf"/>
</dbReference>
<dbReference type="InterPro" id="IPR010808">
    <property type="entry name" value="CheA_P2-bd"/>
</dbReference>
<dbReference type="InterPro" id="IPR004358">
    <property type="entry name" value="Sig_transdc_His_kin-like_C"/>
</dbReference>
<dbReference type="PANTHER" id="PTHR43395">
    <property type="entry name" value="SENSOR HISTIDINE KINASE CHEA"/>
    <property type="match status" value="1"/>
</dbReference>
<dbReference type="SUPFAM" id="SSF50341">
    <property type="entry name" value="CheW-like"/>
    <property type="match status" value="1"/>
</dbReference>
<keyword evidence="12" id="KW-0902">Two-component regulatory system</keyword>
<comment type="catalytic activity">
    <reaction evidence="1">
        <text>ATP + protein L-histidine = ADP + protein N-phospho-L-histidine.</text>
        <dbReference type="EC" id="2.7.13.3"/>
    </reaction>
</comment>
<dbReference type="Gene3D" id="3.30.565.10">
    <property type="entry name" value="Histidine kinase-like ATPase, C-terminal domain"/>
    <property type="match status" value="1"/>
</dbReference>